<dbReference type="STRING" id="479435.Kfla_4487"/>
<keyword evidence="2" id="KW-0732">Signal</keyword>
<dbReference type="PROSITE" id="PS50983">
    <property type="entry name" value="FE_B12_PBP"/>
    <property type="match status" value="1"/>
</dbReference>
<feature type="chain" id="PRO_5039701955" evidence="2">
    <location>
        <begin position="18"/>
        <end position="342"/>
    </location>
</feature>
<dbReference type="AlphaFoldDB" id="D2PWP8"/>
<dbReference type="EMBL" id="CP001736">
    <property type="protein sequence ID" value="ADB33517.1"/>
    <property type="molecule type" value="Genomic_DNA"/>
</dbReference>
<evidence type="ECO:0000256" key="1">
    <source>
        <dbReference type="ARBA" id="ARBA00008814"/>
    </source>
</evidence>
<reference evidence="5" key="1">
    <citation type="submission" date="2009-09" db="EMBL/GenBank/DDBJ databases">
        <title>The complete genome of Kribbella flavida DSM 17836.</title>
        <authorList>
            <consortium name="US DOE Joint Genome Institute (JGI-PGF)"/>
            <person name="Lucas S."/>
            <person name="Copeland A."/>
            <person name="Lapidus A."/>
            <person name="Glavina del Rio T."/>
            <person name="Dalin E."/>
            <person name="Tice H."/>
            <person name="Bruce D."/>
            <person name="Goodwin L."/>
            <person name="Pitluck S."/>
            <person name="Kyrpides N."/>
            <person name="Mavromatis K."/>
            <person name="Ivanova N."/>
            <person name="Saunders E."/>
            <person name="Brettin T."/>
            <person name="Detter J.C."/>
            <person name="Han C."/>
            <person name="Larimer F."/>
            <person name="Land M."/>
            <person name="Hauser L."/>
            <person name="Markowitz V."/>
            <person name="Cheng J.-F."/>
            <person name="Hugenholtz P."/>
            <person name="Woyke T."/>
            <person name="Wu D."/>
            <person name="Pukall R."/>
            <person name="Klenk H.-P."/>
            <person name="Eisen J.A."/>
        </authorList>
    </citation>
    <scope>NUCLEOTIDE SEQUENCE [LARGE SCALE GENOMIC DNA]</scope>
    <source>
        <strain evidence="5">DSM 17836 / JCM 10339 / NBRC 14399</strain>
    </source>
</reference>
<dbReference type="Gene3D" id="3.40.50.1980">
    <property type="entry name" value="Nitrogenase molybdenum iron protein domain"/>
    <property type="match status" value="2"/>
</dbReference>
<accession>D2PWP8</accession>
<dbReference type="Pfam" id="PF01497">
    <property type="entry name" value="Peripla_BP_2"/>
    <property type="match status" value="1"/>
</dbReference>
<dbReference type="Proteomes" id="UP000007967">
    <property type="component" value="Chromosome"/>
</dbReference>
<dbReference type="SUPFAM" id="SSF53807">
    <property type="entry name" value="Helical backbone' metal receptor"/>
    <property type="match status" value="1"/>
</dbReference>
<dbReference type="PANTHER" id="PTHR30535">
    <property type="entry name" value="VITAMIN B12-BINDING PROTEIN"/>
    <property type="match status" value="1"/>
</dbReference>
<dbReference type="InterPro" id="IPR050902">
    <property type="entry name" value="ABC_Transporter_SBP"/>
</dbReference>
<dbReference type="InterPro" id="IPR002491">
    <property type="entry name" value="ABC_transptr_periplasmic_BD"/>
</dbReference>
<evidence type="ECO:0000259" key="3">
    <source>
        <dbReference type="PROSITE" id="PS50983"/>
    </source>
</evidence>
<comment type="similarity">
    <text evidence="1">Belongs to the bacterial solute-binding protein 8 family.</text>
</comment>
<evidence type="ECO:0000256" key="2">
    <source>
        <dbReference type="SAM" id="SignalP"/>
    </source>
</evidence>
<reference evidence="4 5" key="2">
    <citation type="journal article" date="2010" name="Stand. Genomic Sci.">
        <title>Complete genome sequence of Kribbella flavida type strain (IFO 14399).</title>
        <authorList>
            <person name="Pukall R."/>
            <person name="Lapidus A."/>
            <person name="Glavina Del Rio T."/>
            <person name="Copeland A."/>
            <person name="Tice H."/>
            <person name="Cheng J.-F."/>
            <person name="Lucas S."/>
            <person name="Chen F."/>
            <person name="Nolan M."/>
            <person name="LaButti K."/>
            <person name="Pati A."/>
            <person name="Ivanova N."/>
            <person name="Mavrommatis K."/>
            <person name="Mikhailova N."/>
            <person name="Pitluck S."/>
            <person name="Bruce D."/>
            <person name="Goodwin L."/>
            <person name="Land M."/>
            <person name="Hauser L."/>
            <person name="Chang Y.-J."/>
            <person name="Jeffries C.D."/>
            <person name="Chen A."/>
            <person name="Palaniappan K."/>
            <person name="Chain P."/>
            <person name="Rohde M."/>
            <person name="Goeker M."/>
            <person name="Bristow J."/>
            <person name="Eisen J.A."/>
            <person name="Markowitz V."/>
            <person name="Hugenholtz P."/>
            <person name="Kyrpides N.C."/>
            <person name="Klenk H.-P."/>
            <person name="Brettin T."/>
        </authorList>
    </citation>
    <scope>NUCLEOTIDE SEQUENCE [LARGE SCALE GENOMIC DNA]</scope>
    <source>
        <strain evidence="5">DSM 17836 / JCM 10339 / NBRC 14399</strain>
    </source>
</reference>
<organism evidence="4 5">
    <name type="scientific">Kribbella flavida (strain DSM 17836 / JCM 10339 / NBRC 14399)</name>
    <dbReference type="NCBI Taxonomy" id="479435"/>
    <lineage>
        <taxon>Bacteria</taxon>
        <taxon>Bacillati</taxon>
        <taxon>Actinomycetota</taxon>
        <taxon>Actinomycetes</taxon>
        <taxon>Propionibacteriales</taxon>
        <taxon>Kribbellaceae</taxon>
        <taxon>Kribbella</taxon>
    </lineage>
</organism>
<gene>
    <name evidence="4" type="ordered locus">Kfla_4487</name>
</gene>
<dbReference type="HOGENOM" id="CLU_038034_7_3_11"/>
<feature type="domain" description="Fe/B12 periplasmic-binding" evidence="3">
    <location>
        <begin position="59"/>
        <end position="342"/>
    </location>
</feature>
<keyword evidence="5" id="KW-1185">Reference proteome</keyword>
<protein>
    <submittedName>
        <fullName evidence="4">Periplasmic binding protein</fullName>
    </submittedName>
</protein>
<dbReference type="eggNOG" id="COG0614">
    <property type="taxonomic scope" value="Bacteria"/>
</dbReference>
<proteinExistence type="inferred from homology"/>
<sequence>MKTTIISVVTAALLAVAGCGGTEAPATVEAAGAQDGTDAYPLSYDNCGSKVTVPRAPTRAVSLNQSATEIMIRLGLGDRLAGTAYETDPVPADIAAAYRKVPLLSKGLLKHETLLEAQPDFVYSSFASFLTAQNAGERAELHKLGVPTYLTEFDCTYHASVAGGAKFEMLFDEIRAIARIFGVREAGEKLVADQQAVVDQGQELAQKVAGKPKLVWFYSTAASSATPSVAGPGGLPQTVTEMLGAENLFDDASTKWPEVSWDEIAARKPDAIVLADLTRGYPGDTAKEKIAFLKRDPLTNKMDAVRNDRFIVVPGQAMDPSIHSVEAISAVAQGLVRLGAPR</sequence>
<dbReference type="OrthoDB" id="9797850at2"/>
<dbReference type="KEGG" id="kfl:Kfla_4487"/>
<feature type="signal peptide" evidence="2">
    <location>
        <begin position="1"/>
        <end position="17"/>
    </location>
</feature>
<dbReference type="PROSITE" id="PS51257">
    <property type="entry name" value="PROKAR_LIPOPROTEIN"/>
    <property type="match status" value="1"/>
</dbReference>
<evidence type="ECO:0000313" key="5">
    <source>
        <dbReference type="Proteomes" id="UP000007967"/>
    </source>
</evidence>
<name>D2PWP8_KRIFD</name>
<evidence type="ECO:0000313" key="4">
    <source>
        <dbReference type="EMBL" id="ADB33517.1"/>
    </source>
</evidence>
<dbReference type="PANTHER" id="PTHR30535:SF7">
    <property type="entry name" value="IRON(III) DICITRATE-BINDING PROTEIN"/>
    <property type="match status" value="1"/>
</dbReference>